<keyword evidence="2" id="KW-0472">Membrane</keyword>
<evidence type="ECO:0000256" key="1">
    <source>
        <dbReference type="SAM" id="MobiDB-lite"/>
    </source>
</evidence>
<feature type="region of interest" description="Disordered" evidence="1">
    <location>
        <begin position="218"/>
        <end position="254"/>
    </location>
</feature>
<proteinExistence type="predicted"/>
<evidence type="ECO:0000313" key="3">
    <source>
        <dbReference type="EMBL" id="AMP42461.1"/>
    </source>
</evidence>
<reference evidence="3" key="1">
    <citation type="journal article" date="2016" name="Appl. Environ. Microbiol.">
        <title>Diversity of the Tetracycline Mobilome within a Chinese Pig Manure Sample.</title>
        <authorList>
            <person name="Leclercq S.O."/>
            <person name="Wang C."/>
            <person name="Zhu Y."/>
            <person name="Wu H."/>
            <person name="Du X."/>
            <person name="Liu Z."/>
            <person name="Feng J."/>
        </authorList>
    </citation>
    <scope>NUCLEOTIDE SEQUENCE</scope>
</reference>
<accession>A0A142BWH3</accession>
<keyword evidence="2" id="KW-0812">Transmembrane</keyword>
<organism evidence="3">
    <name type="scientific">uncultured bacterium IN-13</name>
    <dbReference type="NCBI Taxonomy" id="1805591"/>
    <lineage>
        <taxon>Bacteria</taxon>
        <taxon>environmental samples</taxon>
    </lineage>
</organism>
<feature type="compositionally biased region" description="Low complexity" evidence="1">
    <location>
        <begin position="222"/>
        <end position="234"/>
    </location>
</feature>
<name>A0A142BWH3_9BACT</name>
<dbReference type="AlphaFoldDB" id="A0A142BWH3"/>
<evidence type="ECO:0000256" key="2">
    <source>
        <dbReference type="SAM" id="Phobius"/>
    </source>
</evidence>
<dbReference type="EMBL" id="KU736878">
    <property type="protein sequence ID" value="AMP42461.1"/>
    <property type="molecule type" value="Genomic_DNA"/>
</dbReference>
<keyword evidence="2" id="KW-1133">Transmembrane helix</keyword>
<feature type="transmembrane region" description="Helical" evidence="2">
    <location>
        <begin position="264"/>
        <end position="281"/>
    </location>
</feature>
<sequence>MQGVVYLANLLSQESIPDGNNIELHNVFRQDIVLELQARHWPALFWWALFDDTHISTARTGNDPEKVYPYLSAPTPEALKHWAHRLEALEKVLPEPWQPILKAFDVFLQEKMSGAFIILRTTYVPDIESASGDDWRFMLRSRARDWQKLKDGIPLDKLGADSDLKFEITGLLEELQAPNIDPFMVLSGRAENIWPMPALEATIKASQQQLLETLRSQTNETPAPDAASASAPEAPAEELDSPDPVSDIPDQIPDTSGPKNNISVFRFIVILLIIFAAYFALT</sequence>
<protein>
    <submittedName>
        <fullName evidence="3">Uncharacterized protein</fullName>
    </submittedName>
</protein>